<dbReference type="PANTHER" id="PTHR42978">
    <property type="entry name" value="QUORUM-QUENCHING LACTONASE YTNP-RELATED-RELATED"/>
    <property type="match status" value="1"/>
</dbReference>
<dbReference type="Gene3D" id="3.60.15.10">
    <property type="entry name" value="Ribonuclease Z/Hydroxyacylglutathione hydrolase-like"/>
    <property type="match status" value="1"/>
</dbReference>
<evidence type="ECO:0000256" key="4">
    <source>
        <dbReference type="ARBA" id="ARBA00022801"/>
    </source>
</evidence>
<dbReference type="Pfam" id="PF23023">
    <property type="entry name" value="Anti-Pycsar_Apyc1"/>
    <property type="match status" value="1"/>
</dbReference>
<evidence type="ECO:0000313" key="6">
    <source>
        <dbReference type="EMBL" id="PZT47995.1"/>
    </source>
</evidence>
<dbReference type="GO" id="GO:0046872">
    <property type="term" value="F:metal ion binding"/>
    <property type="evidence" value="ECO:0007669"/>
    <property type="project" value="UniProtKB-KW"/>
</dbReference>
<evidence type="ECO:0000256" key="3">
    <source>
        <dbReference type="ARBA" id="ARBA00022723"/>
    </source>
</evidence>
<dbReference type="GO" id="GO:0016787">
    <property type="term" value="F:hydrolase activity"/>
    <property type="evidence" value="ECO:0007669"/>
    <property type="project" value="UniProtKB-KW"/>
</dbReference>
<reference evidence="6 7" key="1">
    <citation type="submission" date="2017-03" db="EMBL/GenBank/DDBJ databases">
        <title>Genomic and clinical evidence uncovers the enterohepatic species Helicobacter valdiviensis as a potential human intestinal pathogen.</title>
        <authorList>
            <person name="Fresia P."/>
            <person name="Jara R."/>
            <person name="Sierra R."/>
            <person name="Ferres I."/>
            <person name="Greif G."/>
            <person name="Iraola G."/>
            <person name="Collado L."/>
        </authorList>
    </citation>
    <scope>NUCLEOTIDE SEQUENCE [LARGE SCALE GENOMIC DNA]</scope>
    <source>
        <strain evidence="6 7">WBE14</strain>
    </source>
</reference>
<dbReference type="SUPFAM" id="SSF56281">
    <property type="entry name" value="Metallo-hydrolase/oxidoreductase"/>
    <property type="match status" value="1"/>
</dbReference>
<keyword evidence="4" id="KW-0378">Hydrolase</keyword>
<dbReference type="PANTHER" id="PTHR42978:SF2">
    <property type="entry name" value="102 KBASES UNSTABLE REGION: FROM 1 TO 119443"/>
    <property type="match status" value="1"/>
</dbReference>
<dbReference type="AlphaFoldDB" id="A0A2W6MTY2"/>
<proteinExistence type="inferred from homology"/>
<dbReference type="CDD" id="cd07730">
    <property type="entry name" value="metallo-hydrolase-like_MBL-fold"/>
    <property type="match status" value="1"/>
</dbReference>
<dbReference type="OrthoDB" id="5443440at2"/>
<organism evidence="6 7">
    <name type="scientific">Helicobacter valdiviensis</name>
    <dbReference type="NCBI Taxonomy" id="1458358"/>
    <lineage>
        <taxon>Bacteria</taxon>
        <taxon>Pseudomonadati</taxon>
        <taxon>Campylobacterota</taxon>
        <taxon>Epsilonproteobacteria</taxon>
        <taxon>Campylobacterales</taxon>
        <taxon>Helicobacteraceae</taxon>
        <taxon>Helicobacter</taxon>
    </lineage>
</organism>
<dbReference type="InterPro" id="IPR051013">
    <property type="entry name" value="MBL_superfamily_lactonases"/>
</dbReference>
<name>A0A2W6MTY2_9HELI</name>
<comment type="caution">
    <text evidence="6">The sequence shown here is derived from an EMBL/GenBank/DDBJ whole genome shotgun (WGS) entry which is preliminary data.</text>
</comment>
<keyword evidence="7" id="KW-1185">Reference proteome</keyword>
<keyword evidence="5" id="KW-0862">Zinc</keyword>
<evidence type="ECO:0000313" key="7">
    <source>
        <dbReference type="Proteomes" id="UP000249746"/>
    </source>
</evidence>
<accession>A0A2W6MTY2</accession>
<sequence length="279" mass="32259">MSLILDMKVFIAGSCKNLECLAFKGGAFKKVDFPALCVFFKVLHNNQEINILFDSGYSEHFFKATTNFPEKLYALSTPVSLNSTLKSQLKLHNITKIDFIFISHFHADHIGGLKDFEKVSFIASKEAYESFIHKNKWSNLRQGVLPNLLPKDFKERLIDIKTLQKSAFNKDFQEAYLWLDCFFIVPLFGHALGQYGLFFTYKNQEIFLIADSIWDYKSLMDNALPSKLTHFLLSDTQEFYHTIKCLQNMQHSNPKVLFVPSHCKTSIEKLQNFLKAQNV</sequence>
<evidence type="ECO:0000256" key="5">
    <source>
        <dbReference type="ARBA" id="ARBA00022833"/>
    </source>
</evidence>
<comment type="similarity">
    <text evidence="2">Belongs to the metallo-beta-lactamase superfamily.</text>
</comment>
<gene>
    <name evidence="6" type="ORF">B6S12_06295</name>
</gene>
<comment type="cofactor">
    <cofactor evidence="1">
        <name>Zn(2+)</name>
        <dbReference type="ChEBI" id="CHEBI:29105"/>
    </cofactor>
</comment>
<dbReference type="Proteomes" id="UP000249746">
    <property type="component" value="Unassembled WGS sequence"/>
</dbReference>
<dbReference type="EMBL" id="NBIU01000016">
    <property type="protein sequence ID" value="PZT47995.1"/>
    <property type="molecule type" value="Genomic_DNA"/>
</dbReference>
<dbReference type="InterPro" id="IPR036866">
    <property type="entry name" value="RibonucZ/Hydroxyglut_hydro"/>
</dbReference>
<dbReference type="RefSeq" id="WP_087725890.1">
    <property type="nucleotide sequence ID" value="NZ_NBIU01000016.1"/>
</dbReference>
<evidence type="ECO:0000256" key="2">
    <source>
        <dbReference type="ARBA" id="ARBA00007749"/>
    </source>
</evidence>
<protein>
    <submittedName>
        <fullName evidence="6">Uncharacterized protein</fullName>
    </submittedName>
</protein>
<keyword evidence="3" id="KW-0479">Metal-binding</keyword>
<evidence type="ECO:0000256" key="1">
    <source>
        <dbReference type="ARBA" id="ARBA00001947"/>
    </source>
</evidence>